<organism evidence="7 8">
    <name type="scientific">Tetrahymena thermophila (strain SB210)</name>
    <dbReference type="NCBI Taxonomy" id="312017"/>
    <lineage>
        <taxon>Eukaryota</taxon>
        <taxon>Sar</taxon>
        <taxon>Alveolata</taxon>
        <taxon>Ciliophora</taxon>
        <taxon>Intramacronucleata</taxon>
        <taxon>Oligohymenophorea</taxon>
        <taxon>Hymenostomatida</taxon>
        <taxon>Tetrahymenina</taxon>
        <taxon>Tetrahymenidae</taxon>
        <taxon>Tetrahymena</taxon>
    </lineage>
</organism>
<dbReference type="GO" id="GO:0005776">
    <property type="term" value="C:autophagosome"/>
    <property type="evidence" value="ECO:0007669"/>
    <property type="project" value="TreeGrafter"/>
</dbReference>
<dbReference type="AlphaFoldDB" id="Q23JM1"/>
<feature type="binding site" evidence="5">
    <location>
        <position position="42"/>
    </location>
    <ligand>
        <name>ATP</name>
        <dbReference type="ChEBI" id="CHEBI:30616"/>
    </ligand>
</feature>
<dbReference type="Pfam" id="PF00069">
    <property type="entry name" value="Pkinase"/>
    <property type="match status" value="1"/>
</dbReference>
<dbReference type="GO" id="GO:0005524">
    <property type="term" value="F:ATP binding"/>
    <property type="evidence" value="ECO:0007669"/>
    <property type="project" value="UniProtKB-UniRule"/>
</dbReference>
<keyword evidence="2 5" id="KW-0547">Nucleotide-binding</keyword>
<dbReference type="PROSITE" id="PS00108">
    <property type="entry name" value="PROTEIN_KINASE_ST"/>
    <property type="match status" value="1"/>
</dbReference>
<dbReference type="GO" id="GO:0005829">
    <property type="term" value="C:cytosol"/>
    <property type="evidence" value="ECO:0007669"/>
    <property type="project" value="TreeGrafter"/>
</dbReference>
<dbReference type="GO" id="GO:0010506">
    <property type="term" value="P:regulation of autophagy"/>
    <property type="evidence" value="ECO:0007669"/>
    <property type="project" value="InterPro"/>
</dbReference>
<keyword evidence="8" id="KW-1185">Reference proteome</keyword>
<dbReference type="InterPro" id="IPR000719">
    <property type="entry name" value="Prot_kinase_dom"/>
</dbReference>
<dbReference type="PANTHER" id="PTHR24348">
    <property type="entry name" value="SERINE/THREONINE-PROTEIN KINASE UNC-51-RELATED"/>
    <property type="match status" value="1"/>
</dbReference>
<dbReference type="GO" id="GO:0000045">
    <property type="term" value="P:autophagosome assembly"/>
    <property type="evidence" value="ECO:0007669"/>
    <property type="project" value="TreeGrafter"/>
</dbReference>
<dbReference type="InterPro" id="IPR008271">
    <property type="entry name" value="Ser/Thr_kinase_AS"/>
</dbReference>
<protein>
    <submittedName>
        <fullName evidence="7">Dual-specificity kinase domain protein</fullName>
    </submittedName>
</protein>
<keyword evidence="4 5" id="KW-0067">ATP-binding</keyword>
<dbReference type="OMA" id="RISWYDI"/>
<dbReference type="GO" id="GO:0016020">
    <property type="term" value="C:membrane"/>
    <property type="evidence" value="ECO:0007669"/>
    <property type="project" value="TreeGrafter"/>
</dbReference>
<dbReference type="SMART" id="SM00220">
    <property type="entry name" value="S_TKc"/>
    <property type="match status" value="1"/>
</dbReference>
<dbReference type="KEGG" id="tet:TTHERM_00758840"/>
<evidence type="ECO:0000256" key="3">
    <source>
        <dbReference type="ARBA" id="ARBA00022777"/>
    </source>
</evidence>
<dbReference type="EMBL" id="GG662685">
    <property type="protein sequence ID" value="EAR96722.1"/>
    <property type="molecule type" value="Genomic_DNA"/>
</dbReference>
<proteinExistence type="predicted"/>
<sequence>MSEYKQIDKFIVCTNKQLGQGAFGQVVKGFLKDNHAQQVAVKIISLQKVASESNFIKLLRREIEILQKINHPNIVKLHYATRTTNNLYMFLEYCADGDLKKLLEKRGGKLPESEAVQYFRQICEGFKELYKNNIIHRDIKPANILLHKGVAHITDFGFARTLDCSGMNNQLKMTYLGTPLYMSPQILAEEYFSSKCDIWSLGMMFYELLYGRTPWTGKTPNELLENIRKKPLEFPEQPPRSEIVKDMLRRMLVYEDSERISWDELFQHKIIKFDNEEVTRHLAEIELESNALYKSAARNEYYVNNIRVVGVDKKMQINAFNTDKDNLMELTTVGEDNSTSELQVKESSDKINMEKVAEIQRQQKQRRDQIMKIDSYLTFDRNLGIFVNFTTNMIFKLYKEQVLKMPEDLFYRIIFLLQKNQLIGFQYLIDCMMDKTQQSKFPAEHWKNYISSKEYQETLQMIRQDIQYVKPYFQEVYVRAANFLQKIENSPKIKEFFSILNQELNMNDQNFQKILKSNLQEFIDEAFKLVPNTTNKKRELLQCIKYTFICKNPQQTFQWKEEDISSSDFHEFYDEYDNKSEQQLLDEVVKDLKTVEENKQ</sequence>
<gene>
    <name evidence="7" type="ORF">TTHERM_00758840</name>
</gene>
<dbReference type="SUPFAM" id="SSF56112">
    <property type="entry name" value="Protein kinase-like (PK-like)"/>
    <property type="match status" value="1"/>
</dbReference>
<evidence type="ECO:0000256" key="4">
    <source>
        <dbReference type="ARBA" id="ARBA00022840"/>
    </source>
</evidence>
<keyword evidence="3 7" id="KW-0418">Kinase</keyword>
<evidence type="ECO:0000313" key="8">
    <source>
        <dbReference type="Proteomes" id="UP000009168"/>
    </source>
</evidence>
<feature type="domain" description="Protein kinase" evidence="6">
    <location>
        <begin position="12"/>
        <end position="271"/>
    </location>
</feature>
<dbReference type="OrthoDB" id="286022at2759"/>
<dbReference type="PROSITE" id="PS00107">
    <property type="entry name" value="PROTEIN_KINASE_ATP"/>
    <property type="match status" value="1"/>
</dbReference>
<evidence type="ECO:0000313" key="7">
    <source>
        <dbReference type="EMBL" id="EAR96722.1"/>
    </source>
</evidence>
<dbReference type="GO" id="GO:0000407">
    <property type="term" value="C:phagophore assembly site"/>
    <property type="evidence" value="ECO:0007669"/>
    <property type="project" value="TreeGrafter"/>
</dbReference>
<dbReference type="STRING" id="312017.Q23JM1"/>
<evidence type="ECO:0000256" key="5">
    <source>
        <dbReference type="PROSITE-ProRule" id="PRU10141"/>
    </source>
</evidence>
<accession>Q23JM1</accession>
<dbReference type="PANTHER" id="PTHR24348:SF22">
    <property type="entry name" value="NON-SPECIFIC SERINE_THREONINE PROTEIN KINASE"/>
    <property type="match status" value="1"/>
</dbReference>
<dbReference type="RefSeq" id="XP_001016967.1">
    <property type="nucleotide sequence ID" value="XM_001016967.3"/>
</dbReference>
<dbReference type="HOGENOM" id="CLU_000288_37_6_1"/>
<evidence type="ECO:0000259" key="6">
    <source>
        <dbReference type="PROSITE" id="PS50011"/>
    </source>
</evidence>
<dbReference type="GeneID" id="7827453"/>
<dbReference type="InterPro" id="IPR045269">
    <property type="entry name" value="Atg1-like"/>
</dbReference>
<dbReference type="FunFam" id="1.10.510.10:FF:000737">
    <property type="entry name" value="Protein kinase, putative"/>
    <property type="match status" value="1"/>
</dbReference>
<dbReference type="PROSITE" id="PS50011">
    <property type="entry name" value="PROTEIN_KINASE_DOM"/>
    <property type="match status" value="1"/>
</dbReference>
<dbReference type="InParanoid" id="Q23JM1"/>
<dbReference type="InterPro" id="IPR017441">
    <property type="entry name" value="Protein_kinase_ATP_BS"/>
</dbReference>
<dbReference type="Proteomes" id="UP000009168">
    <property type="component" value="Unassembled WGS sequence"/>
</dbReference>
<name>Q23JM1_TETTS</name>
<evidence type="ECO:0000256" key="2">
    <source>
        <dbReference type="ARBA" id="ARBA00022741"/>
    </source>
</evidence>
<reference evidence="8" key="1">
    <citation type="journal article" date="2006" name="PLoS Biol.">
        <title>Macronuclear genome sequence of the ciliate Tetrahymena thermophila, a model eukaryote.</title>
        <authorList>
            <person name="Eisen J.A."/>
            <person name="Coyne R.S."/>
            <person name="Wu M."/>
            <person name="Wu D."/>
            <person name="Thiagarajan M."/>
            <person name="Wortman J.R."/>
            <person name="Badger J.H."/>
            <person name="Ren Q."/>
            <person name="Amedeo P."/>
            <person name="Jones K.M."/>
            <person name="Tallon L.J."/>
            <person name="Delcher A.L."/>
            <person name="Salzberg S.L."/>
            <person name="Silva J.C."/>
            <person name="Haas B.J."/>
            <person name="Majoros W.H."/>
            <person name="Farzad M."/>
            <person name="Carlton J.M."/>
            <person name="Smith R.K. Jr."/>
            <person name="Garg J."/>
            <person name="Pearlman R.E."/>
            <person name="Karrer K.M."/>
            <person name="Sun L."/>
            <person name="Manning G."/>
            <person name="Elde N.C."/>
            <person name="Turkewitz A.P."/>
            <person name="Asai D.J."/>
            <person name="Wilkes D.E."/>
            <person name="Wang Y."/>
            <person name="Cai H."/>
            <person name="Collins K."/>
            <person name="Stewart B.A."/>
            <person name="Lee S.R."/>
            <person name="Wilamowska K."/>
            <person name="Weinberg Z."/>
            <person name="Ruzzo W.L."/>
            <person name="Wloga D."/>
            <person name="Gaertig J."/>
            <person name="Frankel J."/>
            <person name="Tsao C.-C."/>
            <person name="Gorovsky M.A."/>
            <person name="Keeling P.J."/>
            <person name="Waller R.F."/>
            <person name="Patron N.J."/>
            <person name="Cherry J.M."/>
            <person name="Stover N.A."/>
            <person name="Krieger C.J."/>
            <person name="del Toro C."/>
            <person name="Ryder H.F."/>
            <person name="Williamson S.C."/>
            <person name="Barbeau R.A."/>
            <person name="Hamilton E.P."/>
            <person name="Orias E."/>
        </authorList>
    </citation>
    <scope>NUCLEOTIDE SEQUENCE [LARGE SCALE GENOMIC DNA]</scope>
    <source>
        <strain evidence="8">SB210</strain>
    </source>
</reference>
<keyword evidence="1" id="KW-0808">Transferase</keyword>
<dbReference type="Gene3D" id="1.10.510.10">
    <property type="entry name" value="Transferase(Phosphotransferase) domain 1"/>
    <property type="match status" value="1"/>
</dbReference>
<dbReference type="FunFam" id="3.30.200.20:FF:000042">
    <property type="entry name" value="Aurora kinase A"/>
    <property type="match status" value="1"/>
</dbReference>
<dbReference type="eggNOG" id="KOG0595">
    <property type="taxonomic scope" value="Eukaryota"/>
</dbReference>
<dbReference type="InterPro" id="IPR011009">
    <property type="entry name" value="Kinase-like_dom_sf"/>
</dbReference>
<evidence type="ECO:0000256" key="1">
    <source>
        <dbReference type="ARBA" id="ARBA00022679"/>
    </source>
</evidence>
<dbReference type="GO" id="GO:0004674">
    <property type="term" value="F:protein serine/threonine kinase activity"/>
    <property type="evidence" value="ECO:0007669"/>
    <property type="project" value="InterPro"/>
</dbReference>